<dbReference type="Proteomes" id="UP000697472">
    <property type="component" value="Unassembled WGS sequence"/>
</dbReference>
<comment type="similarity">
    <text evidence="1 5">Belongs to the MreC family.</text>
</comment>
<evidence type="ECO:0000256" key="2">
    <source>
        <dbReference type="ARBA" id="ARBA00013855"/>
    </source>
</evidence>
<evidence type="ECO:0000256" key="5">
    <source>
        <dbReference type="PIRNR" id="PIRNR038471"/>
    </source>
</evidence>
<feature type="domain" description="Rod shape-determining protein MreC beta-barrel core" evidence="6">
    <location>
        <begin position="124"/>
        <end position="275"/>
    </location>
</feature>
<dbReference type="Gene3D" id="2.40.10.350">
    <property type="entry name" value="Rod shape-determining protein MreC, domain 2"/>
    <property type="match status" value="1"/>
</dbReference>
<proteinExistence type="inferred from homology"/>
<dbReference type="InterPro" id="IPR042175">
    <property type="entry name" value="Cell/Rod_MreC_2"/>
</dbReference>
<evidence type="ECO:0000256" key="4">
    <source>
        <dbReference type="ARBA" id="ARBA00032089"/>
    </source>
</evidence>
<evidence type="ECO:0000313" key="7">
    <source>
        <dbReference type="EMBL" id="MBM7643774.1"/>
    </source>
</evidence>
<protein>
    <recommendedName>
        <fullName evidence="2 5">Cell shape-determining protein MreC</fullName>
    </recommendedName>
    <alternativeName>
        <fullName evidence="4 5">Cell shape protein MreC</fullName>
    </alternativeName>
</protein>
<reference evidence="7 8" key="1">
    <citation type="submission" date="2021-01" db="EMBL/GenBank/DDBJ databases">
        <title>Genomic Encyclopedia of Type Strains, Phase IV (KMG-IV): sequencing the most valuable type-strain genomes for metagenomic binning, comparative biology and taxonomic classification.</title>
        <authorList>
            <person name="Goeker M."/>
        </authorList>
    </citation>
    <scope>NUCLEOTIDE SEQUENCE [LARGE SCALE GENOMIC DNA]</scope>
    <source>
        <strain evidence="7 8">DSM 27382</strain>
    </source>
</reference>
<keyword evidence="8" id="KW-1185">Reference proteome</keyword>
<dbReference type="InterPro" id="IPR042177">
    <property type="entry name" value="Cell/Rod_1"/>
</dbReference>
<dbReference type="EMBL" id="JAFBEH010000079">
    <property type="protein sequence ID" value="MBM7643774.1"/>
    <property type="molecule type" value="Genomic_DNA"/>
</dbReference>
<dbReference type="PANTHER" id="PTHR34138">
    <property type="entry name" value="CELL SHAPE-DETERMINING PROTEIN MREC"/>
    <property type="match status" value="1"/>
</dbReference>
<keyword evidence="3 5" id="KW-0133">Cell shape</keyword>
<dbReference type="Pfam" id="PF04085">
    <property type="entry name" value="MreC"/>
    <property type="match status" value="1"/>
</dbReference>
<dbReference type="Gene3D" id="2.40.10.340">
    <property type="entry name" value="Rod shape-determining protein MreC, domain 1"/>
    <property type="match status" value="1"/>
</dbReference>
<sequence length="277" mass="29154">MMQKNFFSRTIVLFMSALAVFLLVFTILVNSTGVFTSLSSPVVSVFSKVDSVISKPFSFLLDLNGNISSLFSTFSENQSLKSENASLKEGNVETSDLESKVEELEGLLNLDSSLSANVKASAEVVSRTPVSWLEKVTVNKGSKAGIEEGMLALSSSGLVGYVSDVTSNSSTVELLTNSSNNNSISMKISTGSGDVYGILTGYDSETKSFVISQLNNSTTISVGDSVVTSGLDGSSISGVSLGSVSKVEVASDSLKTKVYVSSDVDFDDFSYVTIVGD</sequence>
<organism evidence="7 8">
    <name type="scientific">Streptococcus loxodontisalivarius</name>
    <dbReference type="NCBI Taxonomy" id="1349415"/>
    <lineage>
        <taxon>Bacteria</taxon>
        <taxon>Bacillati</taxon>
        <taxon>Bacillota</taxon>
        <taxon>Bacilli</taxon>
        <taxon>Lactobacillales</taxon>
        <taxon>Streptococcaceae</taxon>
        <taxon>Streptococcus</taxon>
    </lineage>
</organism>
<comment type="caution">
    <text evidence="7">The sequence shown here is derived from an EMBL/GenBank/DDBJ whole genome shotgun (WGS) entry which is preliminary data.</text>
</comment>
<dbReference type="InterPro" id="IPR007221">
    <property type="entry name" value="MreC"/>
</dbReference>
<name>A0ABS2PWC8_9STRE</name>
<evidence type="ECO:0000256" key="3">
    <source>
        <dbReference type="ARBA" id="ARBA00022960"/>
    </source>
</evidence>
<dbReference type="NCBIfam" id="TIGR00219">
    <property type="entry name" value="mreC"/>
    <property type="match status" value="1"/>
</dbReference>
<accession>A0ABS2PWC8</accession>
<dbReference type="InterPro" id="IPR055342">
    <property type="entry name" value="MreC_beta-barrel_core"/>
</dbReference>
<dbReference type="PANTHER" id="PTHR34138:SF1">
    <property type="entry name" value="CELL SHAPE-DETERMINING PROTEIN MREC"/>
    <property type="match status" value="1"/>
</dbReference>
<dbReference type="RefSeq" id="WP_205010608.1">
    <property type="nucleotide sequence ID" value="NZ_JAFBEH010000079.1"/>
</dbReference>
<gene>
    <name evidence="7" type="ORF">JOC28_002089</name>
</gene>
<evidence type="ECO:0000256" key="1">
    <source>
        <dbReference type="ARBA" id="ARBA00009369"/>
    </source>
</evidence>
<evidence type="ECO:0000313" key="8">
    <source>
        <dbReference type="Proteomes" id="UP000697472"/>
    </source>
</evidence>
<comment type="function">
    <text evidence="5">Involved in formation and maintenance of cell shape.</text>
</comment>
<dbReference type="PIRSF" id="PIRSF038471">
    <property type="entry name" value="MreC"/>
    <property type="match status" value="1"/>
</dbReference>
<evidence type="ECO:0000259" key="6">
    <source>
        <dbReference type="Pfam" id="PF04085"/>
    </source>
</evidence>